<keyword evidence="2" id="KW-0805">Transcription regulation</keyword>
<evidence type="ECO:0000256" key="4">
    <source>
        <dbReference type="ARBA" id="ARBA00023242"/>
    </source>
</evidence>
<evidence type="ECO:0000313" key="6">
    <source>
        <dbReference type="EMBL" id="CAH2040099.1"/>
    </source>
</evidence>
<dbReference type="InterPro" id="IPR003619">
    <property type="entry name" value="MAD_homology1_Dwarfin-type"/>
</dbReference>
<protein>
    <recommendedName>
        <fullName evidence="5">MH1 domain-containing protein</fullName>
    </recommendedName>
</protein>
<feature type="domain" description="MH1" evidence="5">
    <location>
        <begin position="1"/>
        <end position="91"/>
    </location>
</feature>
<sequence length="266" mass="29730">MFRRRALRRRLAAAGAADVPDDQLRRLARAIDAGPEGAACVPAPALRLPAARALRFPDLRDLAELRRLPRCADHRCCNPHHYSRLCEPVSAAPLCTFAPSAGPWRAAPLESRQSAAARVVNPYRIFVMFYLDARVTRRSVRAYGCARAFVFFHLDACACLHRRRWWRLRWRRWAAARPPTPVAAYCKHCRRRGLLIAADISGGRWSAAAGPGRANLPAEGRAAITAQGHGAGAALPRRLRRRWYASDARLGPARTERFRLVCGLFN</sequence>
<comment type="subcellular location">
    <subcellularLocation>
        <location evidence="1">Nucleus</location>
    </subcellularLocation>
</comment>
<keyword evidence="7" id="KW-1185">Reference proteome</keyword>
<dbReference type="EMBL" id="OW152824">
    <property type="protein sequence ID" value="CAH2040099.1"/>
    <property type="molecule type" value="Genomic_DNA"/>
</dbReference>
<keyword evidence="4" id="KW-0539">Nucleus</keyword>
<dbReference type="PROSITE" id="PS51075">
    <property type="entry name" value="MH1"/>
    <property type="match status" value="1"/>
</dbReference>
<evidence type="ECO:0000256" key="1">
    <source>
        <dbReference type="ARBA" id="ARBA00004123"/>
    </source>
</evidence>
<dbReference type="Proteomes" id="UP000837857">
    <property type="component" value="Chromosome 12"/>
</dbReference>
<keyword evidence="3" id="KW-0804">Transcription</keyword>
<evidence type="ECO:0000313" key="7">
    <source>
        <dbReference type="Proteomes" id="UP000837857"/>
    </source>
</evidence>
<dbReference type="SUPFAM" id="SSF56366">
    <property type="entry name" value="SMAD MH1 domain"/>
    <property type="match status" value="1"/>
</dbReference>
<feature type="non-terminal residue" evidence="6">
    <location>
        <position position="1"/>
    </location>
</feature>
<evidence type="ECO:0000259" key="5">
    <source>
        <dbReference type="PROSITE" id="PS51075"/>
    </source>
</evidence>
<gene>
    <name evidence="6" type="ORF">IPOD504_LOCUS2280</name>
</gene>
<evidence type="ECO:0000256" key="2">
    <source>
        <dbReference type="ARBA" id="ARBA00023015"/>
    </source>
</evidence>
<evidence type="ECO:0000256" key="3">
    <source>
        <dbReference type="ARBA" id="ARBA00023163"/>
    </source>
</evidence>
<name>A0ABN8HW60_9NEOP</name>
<dbReference type="InterPro" id="IPR013019">
    <property type="entry name" value="MAD_homology_MH1"/>
</dbReference>
<dbReference type="Gene3D" id="3.90.520.10">
    <property type="entry name" value="SMAD MH1 domain"/>
    <property type="match status" value="1"/>
</dbReference>
<reference evidence="6" key="1">
    <citation type="submission" date="2022-03" db="EMBL/GenBank/DDBJ databases">
        <authorList>
            <person name="Martin H S."/>
        </authorList>
    </citation>
    <scope>NUCLEOTIDE SEQUENCE</scope>
</reference>
<proteinExistence type="predicted"/>
<dbReference type="SMART" id="SM00523">
    <property type="entry name" value="DWA"/>
    <property type="match status" value="1"/>
</dbReference>
<dbReference type="InterPro" id="IPR036578">
    <property type="entry name" value="SMAD_MH1_sf"/>
</dbReference>
<accession>A0ABN8HW60</accession>
<organism evidence="6 7">
    <name type="scientific">Iphiclides podalirius</name>
    <name type="common">scarce swallowtail</name>
    <dbReference type="NCBI Taxonomy" id="110791"/>
    <lineage>
        <taxon>Eukaryota</taxon>
        <taxon>Metazoa</taxon>
        <taxon>Ecdysozoa</taxon>
        <taxon>Arthropoda</taxon>
        <taxon>Hexapoda</taxon>
        <taxon>Insecta</taxon>
        <taxon>Pterygota</taxon>
        <taxon>Neoptera</taxon>
        <taxon>Endopterygota</taxon>
        <taxon>Lepidoptera</taxon>
        <taxon>Glossata</taxon>
        <taxon>Ditrysia</taxon>
        <taxon>Papilionoidea</taxon>
        <taxon>Papilionidae</taxon>
        <taxon>Papilioninae</taxon>
        <taxon>Iphiclides</taxon>
    </lineage>
</organism>